<keyword evidence="3" id="KW-1185">Reference proteome</keyword>
<dbReference type="Pfam" id="PF04326">
    <property type="entry name" value="SLFN_AlbA_2"/>
    <property type="match status" value="1"/>
</dbReference>
<organism evidence="2 3">
    <name type="scientific">Lujinxingia sediminis</name>
    <dbReference type="NCBI Taxonomy" id="2480984"/>
    <lineage>
        <taxon>Bacteria</taxon>
        <taxon>Deltaproteobacteria</taxon>
        <taxon>Bradymonadales</taxon>
        <taxon>Lujinxingiaceae</taxon>
        <taxon>Lujinxingia</taxon>
    </lineage>
</organism>
<evidence type="ECO:0000313" key="2">
    <source>
        <dbReference type="EMBL" id="RVU41033.1"/>
    </source>
</evidence>
<dbReference type="InterPro" id="IPR038461">
    <property type="entry name" value="Schlafen_AlbA_2_dom_sf"/>
</dbReference>
<dbReference type="EMBL" id="SADD01000019">
    <property type="protein sequence ID" value="RVU41033.1"/>
    <property type="molecule type" value="Genomic_DNA"/>
</dbReference>
<comment type="caution">
    <text evidence="2">The sequence shown here is derived from an EMBL/GenBank/DDBJ whole genome shotgun (WGS) entry which is preliminary data.</text>
</comment>
<gene>
    <name evidence="2" type="ORF">EA187_19220</name>
</gene>
<keyword evidence="2" id="KW-0067">ATP-binding</keyword>
<protein>
    <submittedName>
        <fullName evidence="2">ATP-binding protein</fullName>
    </submittedName>
</protein>
<accession>A0ABY0CNT7</accession>
<reference evidence="2 3" key="1">
    <citation type="submission" date="2019-01" db="EMBL/GenBank/DDBJ databases">
        <title>Lujinxingia litoralis gen. nov., sp. nov. and Lujinxingia sediminis gen. nov., sp. nov., new members in the order Bradymonadales, isolated from coastal sediment.</title>
        <authorList>
            <person name="Li C.-M."/>
        </authorList>
    </citation>
    <scope>NUCLEOTIDE SEQUENCE [LARGE SCALE GENOMIC DNA]</scope>
    <source>
        <strain evidence="2 3">SEH01</strain>
    </source>
</reference>
<feature type="domain" description="Schlafen AlbA-2" evidence="1">
    <location>
        <begin position="23"/>
        <end position="152"/>
    </location>
</feature>
<proteinExistence type="predicted"/>
<evidence type="ECO:0000313" key="3">
    <source>
        <dbReference type="Proteomes" id="UP000282926"/>
    </source>
</evidence>
<dbReference type="GO" id="GO:0005524">
    <property type="term" value="F:ATP binding"/>
    <property type="evidence" value="ECO:0007669"/>
    <property type="project" value="UniProtKB-KW"/>
</dbReference>
<name>A0ABY0CNT7_9DELT</name>
<keyword evidence="2" id="KW-0547">Nucleotide-binding</keyword>
<dbReference type="Gene3D" id="3.30.950.30">
    <property type="entry name" value="Schlafen, AAA domain"/>
    <property type="match status" value="1"/>
</dbReference>
<dbReference type="Proteomes" id="UP000282926">
    <property type="component" value="Unassembled WGS sequence"/>
</dbReference>
<dbReference type="InterPro" id="IPR007421">
    <property type="entry name" value="Schlafen_AlbA_2_dom"/>
</dbReference>
<evidence type="ECO:0000259" key="1">
    <source>
        <dbReference type="Pfam" id="PF04326"/>
    </source>
</evidence>
<sequence length="309" mass="35456">MGYIHCGGNVNEKDLLDLLGNSESEWLDYKQQWPDNTVTLIHDLLCLMNAYAESDRFLVFGVDDSQNVVGVESDDNRKSAAEVHDLIRNSKFNRSTSLNVKSFDVHGKTVDVVIIADRPDKPFYLKADKRKGKETIRAGVIYTRLGSTNIPLKECAPDDLVELMWRERFGFDLTPLERFERLVDERSEWVHVEDDSYIYHNKYPEFTICDGKGLNLDFKESWTVKFMSCRASSFEVELKYHSTILKRLVFVNCDGGRYRLPLPDPIHKDNGGGYKIEKDSLAFRVAHLFSQAFDDIETILRGAGVNIIE</sequence>